<dbReference type="GO" id="GO:0000976">
    <property type="term" value="F:transcription cis-regulatory region binding"/>
    <property type="evidence" value="ECO:0007669"/>
    <property type="project" value="TreeGrafter"/>
</dbReference>
<dbReference type="InterPro" id="IPR000843">
    <property type="entry name" value="HTH_LacI"/>
</dbReference>
<dbReference type="SMART" id="SM00354">
    <property type="entry name" value="HTH_LACI"/>
    <property type="match status" value="1"/>
</dbReference>
<gene>
    <name evidence="5" type="primary">rbsR_1</name>
    <name evidence="5" type="ORF">Mrose_01050</name>
</gene>
<dbReference type="OrthoDB" id="9796186at2"/>
<dbReference type="GO" id="GO:0003700">
    <property type="term" value="F:DNA-binding transcription factor activity"/>
    <property type="evidence" value="ECO:0007669"/>
    <property type="project" value="TreeGrafter"/>
</dbReference>
<dbReference type="PANTHER" id="PTHR30146">
    <property type="entry name" value="LACI-RELATED TRANSCRIPTIONAL REPRESSOR"/>
    <property type="match status" value="1"/>
</dbReference>
<keyword evidence="1" id="KW-0805">Transcription regulation</keyword>
<proteinExistence type="predicted"/>
<dbReference type="CDD" id="cd01392">
    <property type="entry name" value="HTH_LacI"/>
    <property type="match status" value="1"/>
</dbReference>
<dbReference type="Gene3D" id="1.10.260.40">
    <property type="entry name" value="lambda repressor-like DNA-binding domains"/>
    <property type="match status" value="1"/>
</dbReference>
<dbReference type="PANTHER" id="PTHR30146:SF109">
    <property type="entry name" value="HTH-TYPE TRANSCRIPTIONAL REGULATOR GALS"/>
    <property type="match status" value="1"/>
</dbReference>
<dbReference type="InterPro" id="IPR028082">
    <property type="entry name" value="Peripla_BP_I"/>
</dbReference>
<keyword evidence="6" id="KW-1185">Reference proteome</keyword>
<reference evidence="5 6" key="1">
    <citation type="submission" date="2018-08" db="EMBL/GenBank/DDBJ databases">
        <title>Meiothermus roseus NBRC 110900 genome sequencing project.</title>
        <authorList>
            <person name="Da Costa M.S."/>
            <person name="Albuquerque L."/>
            <person name="Raposo P."/>
            <person name="Froufe H.J.C."/>
            <person name="Barroso C.S."/>
            <person name="Egas C."/>
        </authorList>
    </citation>
    <scope>NUCLEOTIDE SEQUENCE [LARGE SCALE GENOMIC DNA]</scope>
    <source>
        <strain evidence="5 6">NBRC 110900</strain>
    </source>
</reference>
<dbReference type="Gene3D" id="3.40.50.2300">
    <property type="match status" value="2"/>
</dbReference>
<evidence type="ECO:0000256" key="1">
    <source>
        <dbReference type="ARBA" id="ARBA00023015"/>
    </source>
</evidence>
<evidence type="ECO:0000313" key="6">
    <source>
        <dbReference type="Proteomes" id="UP000265341"/>
    </source>
</evidence>
<dbReference type="Proteomes" id="UP000265341">
    <property type="component" value="Unassembled WGS sequence"/>
</dbReference>
<comment type="caution">
    <text evidence="5">The sequence shown here is derived from an EMBL/GenBank/DDBJ whole genome shotgun (WGS) entry which is preliminary data.</text>
</comment>
<sequence>MTGKPRVTSYQVAKRAGVSRTTVSLVLNGVPGISISEETRRRVLQAAEELGYVPNAAARSLVSGQTLTIGLVVSHAEHLQVDAYIPQLLYSLSHTSHQHGYRVLLETVEDVSRPDAYLELVRGQRIDGLIVVNIRSDDSQLPELIRRNFPVVLIGFRLWPGLESKIYSVETDDQEASERATRHLIALGHTRIAHITFSPENYYATQSRHRGYRHALEAAGLEYDPALVQFGNYSAASGYEAMQRLLRRKPYPTALFAGNDTIALGAMAAIHEKGLRIPQDIAVVGYDDIPTALYMTPPLTTVRIPAVEQGRLAVEMLSSLMRGNPPEHTHIRLPTPLIVRESCGARGRQRHGEQEGVAGS</sequence>
<organism evidence="5 6">
    <name type="scientific">Calidithermus roseus</name>
    <dbReference type="NCBI Taxonomy" id="1644118"/>
    <lineage>
        <taxon>Bacteria</taxon>
        <taxon>Thermotogati</taxon>
        <taxon>Deinococcota</taxon>
        <taxon>Deinococci</taxon>
        <taxon>Thermales</taxon>
        <taxon>Thermaceae</taxon>
        <taxon>Calidithermus</taxon>
    </lineage>
</organism>
<dbReference type="SUPFAM" id="SSF53822">
    <property type="entry name" value="Periplasmic binding protein-like I"/>
    <property type="match status" value="1"/>
</dbReference>
<dbReference type="RefSeq" id="WP_119276380.1">
    <property type="nucleotide sequence ID" value="NZ_QWLA01000014.1"/>
</dbReference>
<evidence type="ECO:0000313" key="5">
    <source>
        <dbReference type="EMBL" id="RIH87983.1"/>
    </source>
</evidence>
<dbReference type="InterPro" id="IPR046335">
    <property type="entry name" value="LacI/GalR-like_sensor"/>
</dbReference>
<dbReference type="Pfam" id="PF13377">
    <property type="entry name" value="Peripla_BP_3"/>
    <property type="match status" value="1"/>
</dbReference>
<accession>A0A399EWC4</accession>
<dbReference type="SUPFAM" id="SSF47413">
    <property type="entry name" value="lambda repressor-like DNA-binding domains"/>
    <property type="match status" value="1"/>
</dbReference>
<evidence type="ECO:0000259" key="4">
    <source>
        <dbReference type="PROSITE" id="PS50932"/>
    </source>
</evidence>
<dbReference type="Pfam" id="PF00356">
    <property type="entry name" value="LacI"/>
    <property type="match status" value="1"/>
</dbReference>
<protein>
    <submittedName>
        <fullName evidence="5">Ribose operon repressor</fullName>
    </submittedName>
</protein>
<feature type="domain" description="HTH lacI-type" evidence="4">
    <location>
        <begin position="7"/>
        <end position="63"/>
    </location>
</feature>
<evidence type="ECO:0000256" key="3">
    <source>
        <dbReference type="ARBA" id="ARBA00023163"/>
    </source>
</evidence>
<keyword evidence="3" id="KW-0804">Transcription</keyword>
<dbReference type="AlphaFoldDB" id="A0A399EWC4"/>
<name>A0A399EWC4_9DEIN</name>
<dbReference type="PROSITE" id="PS50932">
    <property type="entry name" value="HTH_LACI_2"/>
    <property type="match status" value="1"/>
</dbReference>
<evidence type="ECO:0000256" key="2">
    <source>
        <dbReference type="ARBA" id="ARBA00023125"/>
    </source>
</evidence>
<keyword evidence="2" id="KW-0238">DNA-binding</keyword>
<dbReference type="EMBL" id="QWLA01000014">
    <property type="protein sequence ID" value="RIH87983.1"/>
    <property type="molecule type" value="Genomic_DNA"/>
</dbReference>
<dbReference type="InterPro" id="IPR010982">
    <property type="entry name" value="Lambda_DNA-bd_dom_sf"/>
</dbReference>
<dbReference type="CDD" id="cd06267">
    <property type="entry name" value="PBP1_LacI_sugar_binding-like"/>
    <property type="match status" value="1"/>
</dbReference>